<reference evidence="2 3" key="1">
    <citation type="submission" date="2024-03" db="EMBL/GenBank/DDBJ databases">
        <title>A high-quality draft genome sequence of Diaporthe vaccinii, a causative agent of upright dieback and viscid rot disease in cranberry plants.</title>
        <authorList>
            <person name="Sarrasin M."/>
            <person name="Lang B.F."/>
            <person name="Burger G."/>
        </authorList>
    </citation>
    <scope>NUCLEOTIDE SEQUENCE [LARGE SCALE GENOMIC DNA]</scope>
    <source>
        <strain evidence="2 3">IS7</strain>
    </source>
</reference>
<dbReference type="PANTHER" id="PTHR42080">
    <property type="entry name" value="SRR1 DOMAIN-CONTAINING PROTEIN"/>
    <property type="match status" value="1"/>
</dbReference>
<name>A0ABR4E2Y9_9PEZI</name>
<evidence type="ECO:0000259" key="1">
    <source>
        <dbReference type="Pfam" id="PF07985"/>
    </source>
</evidence>
<keyword evidence="3" id="KW-1185">Reference proteome</keyword>
<proteinExistence type="predicted"/>
<dbReference type="PANTHER" id="PTHR42080:SF3">
    <property type="entry name" value="SRR1-LIKE DOMAIN-CONTAINING PROTEIN"/>
    <property type="match status" value="1"/>
</dbReference>
<gene>
    <name evidence="2" type="ORF">FJTKL_00449</name>
</gene>
<protein>
    <recommendedName>
        <fullName evidence="1">SRR1-like domain-containing protein</fullName>
    </recommendedName>
</protein>
<dbReference type="Pfam" id="PF07985">
    <property type="entry name" value="SRR1"/>
    <property type="match status" value="1"/>
</dbReference>
<sequence>MRPERIQAANRFRALYASGIPLFTKRAIADMVDQFDRARKHLQHVGTSEGNDGGGSHGNMLFLQDLDGKTVELENEIGTVWPTTGTTEHITTDLMIGYQTYQDLIAANTNPGQYTPELAYCPLQINYLECERDKTTKQLLPQHGSQSLKATREALDAGVKAWENSEECKRITAALTASTILNKVTKVIAFACCTNSGCEAIHKRSITQHALILTIKDILRKKSRTTDGDIRCYAQDPIYTDADRAALKSKGIHVLDDPHGFLEVDNSSIMIAFSPNIPVRQIVADIARPAVMLCDRVKPAGEMASAWSKWWQEHNFQSV</sequence>
<accession>A0ABR4E2Y9</accession>
<organism evidence="2 3">
    <name type="scientific">Diaporthe vaccinii</name>
    <dbReference type="NCBI Taxonomy" id="105482"/>
    <lineage>
        <taxon>Eukaryota</taxon>
        <taxon>Fungi</taxon>
        <taxon>Dikarya</taxon>
        <taxon>Ascomycota</taxon>
        <taxon>Pezizomycotina</taxon>
        <taxon>Sordariomycetes</taxon>
        <taxon>Sordariomycetidae</taxon>
        <taxon>Diaporthales</taxon>
        <taxon>Diaporthaceae</taxon>
        <taxon>Diaporthe</taxon>
        <taxon>Diaporthe eres species complex</taxon>
    </lineage>
</organism>
<dbReference type="EMBL" id="JBAWTH010000108">
    <property type="protein sequence ID" value="KAL2276789.1"/>
    <property type="molecule type" value="Genomic_DNA"/>
</dbReference>
<comment type="caution">
    <text evidence="2">The sequence shown here is derived from an EMBL/GenBank/DDBJ whole genome shotgun (WGS) entry which is preliminary data.</text>
</comment>
<feature type="domain" description="SRR1-like" evidence="1">
    <location>
        <begin position="202"/>
        <end position="297"/>
    </location>
</feature>
<dbReference type="Proteomes" id="UP001600888">
    <property type="component" value="Unassembled WGS sequence"/>
</dbReference>
<evidence type="ECO:0000313" key="3">
    <source>
        <dbReference type="Proteomes" id="UP001600888"/>
    </source>
</evidence>
<dbReference type="InterPro" id="IPR012942">
    <property type="entry name" value="SRR1-like"/>
</dbReference>
<evidence type="ECO:0000313" key="2">
    <source>
        <dbReference type="EMBL" id="KAL2276789.1"/>
    </source>
</evidence>